<keyword evidence="1" id="KW-0472">Membrane</keyword>
<dbReference type="Proteomes" id="UP001165542">
    <property type="component" value="Unassembled WGS sequence"/>
</dbReference>
<keyword evidence="3" id="KW-1185">Reference proteome</keyword>
<feature type="transmembrane region" description="Helical" evidence="1">
    <location>
        <begin position="6"/>
        <end position="25"/>
    </location>
</feature>
<gene>
    <name evidence="2" type="ORF">LLY24_09890</name>
</gene>
<feature type="transmembrane region" description="Helical" evidence="1">
    <location>
        <begin position="54"/>
        <end position="78"/>
    </location>
</feature>
<keyword evidence="1" id="KW-1133">Transmembrane helix</keyword>
<feature type="transmembrane region" description="Helical" evidence="1">
    <location>
        <begin position="181"/>
        <end position="203"/>
    </location>
</feature>
<feature type="transmembrane region" description="Helical" evidence="1">
    <location>
        <begin position="157"/>
        <end position="175"/>
    </location>
</feature>
<evidence type="ECO:0000313" key="3">
    <source>
        <dbReference type="Proteomes" id="UP001165542"/>
    </source>
</evidence>
<protein>
    <recommendedName>
        <fullName evidence="4">DUF4040 domain-containing protein</fullName>
    </recommendedName>
</protein>
<feature type="transmembrane region" description="Helical" evidence="1">
    <location>
        <begin position="132"/>
        <end position="150"/>
    </location>
</feature>
<name>A0ABT2EDJ2_9GAMM</name>
<dbReference type="Gene3D" id="1.10.287.3510">
    <property type="match status" value="1"/>
</dbReference>
<evidence type="ECO:0008006" key="4">
    <source>
        <dbReference type="Google" id="ProtNLM"/>
    </source>
</evidence>
<accession>A0ABT2EDJ2</accession>
<evidence type="ECO:0000313" key="2">
    <source>
        <dbReference type="EMBL" id="MCS2609625.1"/>
    </source>
</evidence>
<dbReference type="RefSeq" id="WP_259036134.1">
    <property type="nucleotide sequence ID" value="NZ_JAJISC010000004.1"/>
</dbReference>
<feature type="transmembrane region" description="Helical" evidence="1">
    <location>
        <begin position="32"/>
        <end position="48"/>
    </location>
</feature>
<feature type="transmembrane region" description="Helical" evidence="1">
    <location>
        <begin position="99"/>
        <end position="120"/>
    </location>
</feature>
<proteinExistence type="predicted"/>
<keyword evidence="1" id="KW-0812">Transmembrane</keyword>
<organism evidence="2 3">
    <name type="scientific">Halomonas dongshanensis</name>
    <dbReference type="NCBI Taxonomy" id="2890835"/>
    <lineage>
        <taxon>Bacteria</taxon>
        <taxon>Pseudomonadati</taxon>
        <taxon>Pseudomonadota</taxon>
        <taxon>Gammaproteobacteria</taxon>
        <taxon>Oceanospirillales</taxon>
        <taxon>Halomonadaceae</taxon>
        <taxon>Halomonas</taxon>
    </lineage>
</organism>
<reference evidence="2" key="1">
    <citation type="submission" date="2021-11" db="EMBL/GenBank/DDBJ databases">
        <title>Halomonas sp., isolated from a coastal aquaculture zone in Dongshan Bay.</title>
        <authorList>
            <person name="Lin W."/>
        </authorList>
    </citation>
    <scope>NUCLEOTIDE SEQUENCE</scope>
    <source>
        <strain evidence="2">Yzlin-01</strain>
    </source>
</reference>
<comment type="caution">
    <text evidence="2">The sequence shown here is derived from an EMBL/GenBank/DDBJ whole genome shotgun (WGS) entry which is preliminary data.</text>
</comment>
<evidence type="ECO:0000256" key="1">
    <source>
        <dbReference type="SAM" id="Phobius"/>
    </source>
</evidence>
<sequence>MMVSFEMTETLLAVALTLAAFVCLFDRHLLRATLCFIGFALLLTLAWWRLATPWLALAELLLGAIVSGASLLFALGVLPTGAALKPRHDRFPVPLSHGVTRLALSVLWLVLMAAGVRHALPAMALSPSEEPLLIAAGVWVACALGAFALHRHLLRRLLAFNVLGSGVFVLLAGMAGPMLAAQLLILVGLCIAALGTLLGALLIRRLYHLEGLEALDPDIDKTVAQ</sequence>
<dbReference type="EMBL" id="JAJISC010000004">
    <property type="protein sequence ID" value="MCS2609625.1"/>
    <property type="molecule type" value="Genomic_DNA"/>
</dbReference>